<accession>G8M063</accession>
<keyword evidence="4" id="KW-1003">Cell membrane</keyword>
<comment type="similarity">
    <text evidence="2">Belongs to the autoinducer-2 exporter (AI-2E) (TC 2.A.86) family.</text>
</comment>
<dbReference type="PANTHER" id="PTHR21716">
    <property type="entry name" value="TRANSMEMBRANE PROTEIN"/>
    <property type="match status" value="1"/>
</dbReference>
<organism evidence="9 10">
    <name type="scientific">Acetivibrio clariflavus (strain DSM 19732 / NBRC 101661 / EBR45)</name>
    <name type="common">Clostridium clariflavum</name>
    <dbReference type="NCBI Taxonomy" id="720554"/>
    <lineage>
        <taxon>Bacteria</taxon>
        <taxon>Bacillati</taxon>
        <taxon>Bacillota</taxon>
        <taxon>Clostridia</taxon>
        <taxon>Eubacteriales</taxon>
        <taxon>Oscillospiraceae</taxon>
        <taxon>Acetivibrio</taxon>
    </lineage>
</organism>
<reference evidence="10" key="1">
    <citation type="submission" date="2011-12" db="EMBL/GenBank/DDBJ databases">
        <title>Complete sequence of Clostridium clariflavum DSM 19732.</title>
        <authorList>
            <consortium name="US DOE Joint Genome Institute"/>
            <person name="Lucas S."/>
            <person name="Han J."/>
            <person name="Lapidus A."/>
            <person name="Cheng J.-F."/>
            <person name="Goodwin L."/>
            <person name="Pitluck S."/>
            <person name="Peters L."/>
            <person name="Teshima H."/>
            <person name="Detter J.C."/>
            <person name="Han C."/>
            <person name="Tapia R."/>
            <person name="Land M."/>
            <person name="Hauser L."/>
            <person name="Kyrpides N."/>
            <person name="Ivanova N."/>
            <person name="Pagani I."/>
            <person name="Kitzmiller T."/>
            <person name="Lynd L."/>
            <person name="Izquierdo J."/>
            <person name="Woyke T."/>
        </authorList>
    </citation>
    <scope>NUCLEOTIDE SEQUENCE [LARGE SCALE GENOMIC DNA]</scope>
    <source>
        <strain evidence="10">DSM 19732 / NBRC 101661 / EBR45</strain>
    </source>
</reference>
<gene>
    <name evidence="9" type="ordered locus">Clocl_0118</name>
</gene>
<dbReference type="InterPro" id="IPR002549">
    <property type="entry name" value="AI-2E-like"/>
</dbReference>
<keyword evidence="5 8" id="KW-0812">Transmembrane</keyword>
<feature type="transmembrane region" description="Helical" evidence="8">
    <location>
        <begin position="310"/>
        <end position="335"/>
    </location>
</feature>
<evidence type="ECO:0000256" key="5">
    <source>
        <dbReference type="ARBA" id="ARBA00022692"/>
    </source>
</evidence>
<dbReference type="RefSeq" id="WP_014253508.1">
    <property type="nucleotide sequence ID" value="NC_016627.1"/>
</dbReference>
<keyword evidence="7 8" id="KW-0472">Membrane</keyword>
<evidence type="ECO:0000256" key="2">
    <source>
        <dbReference type="ARBA" id="ARBA00009773"/>
    </source>
</evidence>
<dbReference type="Pfam" id="PF01594">
    <property type="entry name" value="AI-2E_transport"/>
    <property type="match status" value="1"/>
</dbReference>
<evidence type="ECO:0000256" key="3">
    <source>
        <dbReference type="ARBA" id="ARBA00022448"/>
    </source>
</evidence>
<evidence type="ECO:0000256" key="6">
    <source>
        <dbReference type="ARBA" id="ARBA00022989"/>
    </source>
</evidence>
<dbReference type="Proteomes" id="UP000005435">
    <property type="component" value="Chromosome"/>
</dbReference>
<feature type="transmembrane region" description="Helical" evidence="8">
    <location>
        <begin position="37"/>
        <end position="59"/>
    </location>
</feature>
<evidence type="ECO:0000313" key="10">
    <source>
        <dbReference type="Proteomes" id="UP000005435"/>
    </source>
</evidence>
<evidence type="ECO:0000256" key="7">
    <source>
        <dbReference type="ARBA" id="ARBA00023136"/>
    </source>
</evidence>
<dbReference type="GO" id="GO:0055085">
    <property type="term" value="P:transmembrane transport"/>
    <property type="evidence" value="ECO:0007669"/>
    <property type="project" value="TreeGrafter"/>
</dbReference>
<comment type="subcellular location">
    <subcellularLocation>
        <location evidence="1">Cell membrane</location>
        <topology evidence="1">Multi-pass membrane protein</topology>
    </subcellularLocation>
</comment>
<reference evidence="9 10" key="2">
    <citation type="journal article" date="2012" name="Stand. Genomic Sci.">
        <title>Complete Genome Sequence of Clostridium clariflavum DSM 19732.</title>
        <authorList>
            <person name="Izquierdo J.A."/>
            <person name="Goodwin L."/>
            <person name="Davenport K.W."/>
            <person name="Teshima H."/>
            <person name="Bruce D."/>
            <person name="Detter C."/>
            <person name="Tapia R."/>
            <person name="Han S."/>
            <person name="Land M."/>
            <person name="Hauser L."/>
            <person name="Jeffries C.D."/>
            <person name="Han J."/>
            <person name="Pitluck S."/>
            <person name="Nolan M."/>
            <person name="Chen A."/>
            <person name="Huntemann M."/>
            <person name="Mavromatis K."/>
            <person name="Mikhailova N."/>
            <person name="Liolios K."/>
            <person name="Woyke T."/>
            <person name="Lynd L.R."/>
        </authorList>
    </citation>
    <scope>NUCLEOTIDE SEQUENCE [LARGE SCALE GENOMIC DNA]</scope>
    <source>
        <strain evidence="10">DSM 19732 / NBRC 101661 / EBR45</strain>
    </source>
</reference>
<evidence type="ECO:0000256" key="1">
    <source>
        <dbReference type="ARBA" id="ARBA00004651"/>
    </source>
</evidence>
<dbReference type="PANTHER" id="PTHR21716:SF53">
    <property type="entry name" value="PERMEASE PERM-RELATED"/>
    <property type="match status" value="1"/>
</dbReference>
<evidence type="ECO:0000313" key="9">
    <source>
        <dbReference type="EMBL" id="AEV66870.1"/>
    </source>
</evidence>
<dbReference type="HOGENOM" id="CLU_031275_8_2_9"/>
<sequence length="363" mass="41674">MWFNHKFFKYGSGILLTLLIIYMFGKIDFFLLPFKKLVAAIFAPILASIILYYILRPLVRILEKIRIPKTVSILLSFLISIFIIVLIVKNIGVIIVQQFNSLMNLLYKNFDISIFSNNTFFDSSIIQSLPIDELKKRALQILDSLMNSSKNFFMGFLSTVTNISTIIIMIPFILFYFLKDDKEFVRKFISFFPKKYAPEVRKVLIDIDRVLSSYLVGQMTVALADGILMYIGYLIIRIKYPLILSVFVTITAMIPFFGPYIGIVPAIFVALTMNPWMALKVFLLQTIVQQIDGNFIAPQIMKQKLNIHPVTVILLLMIGSALYGFVGLLIIVPVYSALIVTLKNIYRIYKTEKLNHSKLKPTK</sequence>
<feature type="transmembrane region" description="Helical" evidence="8">
    <location>
        <begin position="7"/>
        <end position="25"/>
    </location>
</feature>
<dbReference type="eggNOG" id="COG0628">
    <property type="taxonomic scope" value="Bacteria"/>
</dbReference>
<evidence type="ECO:0000256" key="8">
    <source>
        <dbReference type="SAM" id="Phobius"/>
    </source>
</evidence>
<keyword evidence="3" id="KW-0813">Transport</keyword>
<protein>
    <submittedName>
        <fullName evidence="9">Putative permease</fullName>
    </submittedName>
</protein>
<dbReference type="EMBL" id="CP003065">
    <property type="protein sequence ID" value="AEV66870.1"/>
    <property type="molecule type" value="Genomic_DNA"/>
</dbReference>
<feature type="transmembrane region" description="Helical" evidence="8">
    <location>
        <begin position="71"/>
        <end position="96"/>
    </location>
</feature>
<feature type="transmembrane region" description="Helical" evidence="8">
    <location>
        <begin position="211"/>
        <end position="236"/>
    </location>
</feature>
<keyword evidence="6 8" id="KW-1133">Transmembrane helix</keyword>
<dbReference type="AlphaFoldDB" id="G8M063"/>
<dbReference type="KEGG" id="ccl:Clocl_0118"/>
<feature type="transmembrane region" description="Helical" evidence="8">
    <location>
        <begin position="152"/>
        <end position="178"/>
    </location>
</feature>
<feature type="transmembrane region" description="Helical" evidence="8">
    <location>
        <begin position="242"/>
        <end position="271"/>
    </location>
</feature>
<name>G8M063_ACECE</name>
<keyword evidence="10" id="KW-1185">Reference proteome</keyword>
<dbReference type="STRING" id="720554.Clocl_0118"/>
<evidence type="ECO:0000256" key="4">
    <source>
        <dbReference type="ARBA" id="ARBA00022475"/>
    </source>
</evidence>
<proteinExistence type="inferred from homology"/>
<dbReference type="GO" id="GO:0005886">
    <property type="term" value="C:plasma membrane"/>
    <property type="evidence" value="ECO:0007669"/>
    <property type="project" value="UniProtKB-SubCell"/>
</dbReference>
<dbReference type="OrthoDB" id="9793390at2"/>